<sequence length="124" mass="14324">MRAGFCLCGLVIVAKETDTTTCKVEEWRFYSRRSAQCISAQLNAGIELVTMDPRHSIPSTDIIQRRSQLSMLGRFRRPRRLEVVISVVFRLTVRRRISDAERAFHLSAEILQRPEGSANLDHWH</sequence>
<protein>
    <submittedName>
        <fullName evidence="1">Uncharacterized protein</fullName>
    </submittedName>
</protein>
<evidence type="ECO:0000313" key="1">
    <source>
        <dbReference type="EMBL" id="KAH7924772.1"/>
    </source>
</evidence>
<name>A0ACB8BGB6_9AGAM</name>
<comment type="caution">
    <text evidence="1">The sequence shown here is derived from an EMBL/GenBank/DDBJ whole genome shotgun (WGS) entry which is preliminary data.</text>
</comment>
<dbReference type="Proteomes" id="UP000790709">
    <property type="component" value="Unassembled WGS sequence"/>
</dbReference>
<organism evidence="1 2">
    <name type="scientific">Leucogyrophana mollusca</name>
    <dbReference type="NCBI Taxonomy" id="85980"/>
    <lineage>
        <taxon>Eukaryota</taxon>
        <taxon>Fungi</taxon>
        <taxon>Dikarya</taxon>
        <taxon>Basidiomycota</taxon>
        <taxon>Agaricomycotina</taxon>
        <taxon>Agaricomycetes</taxon>
        <taxon>Agaricomycetidae</taxon>
        <taxon>Boletales</taxon>
        <taxon>Boletales incertae sedis</taxon>
        <taxon>Leucogyrophana</taxon>
    </lineage>
</organism>
<proteinExistence type="predicted"/>
<dbReference type="EMBL" id="MU266416">
    <property type="protein sequence ID" value="KAH7924772.1"/>
    <property type="molecule type" value="Genomic_DNA"/>
</dbReference>
<evidence type="ECO:0000313" key="2">
    <source>
        <dbReference type="Proteomes" id="UP000790709"/>
    </source>
</evidence>
<gene>
    <name evidence="1" type="ORF">BV22DRAFT_1034733</name>
</gene>
<accession>A0ACB8BGB6</accession>
<reference evidence="1" key="1">
    <citation type="journal article" date="2021" name="New Phytol.">
        <title>Evolutionary innovations through gain and loss of genes in the ectomycorrhizal Boletales.</title>
        <authorList>
            <person name="Wu G."/>
            <person name="Miyauchi S."/>
            <person name="Morin E."/>
            <person name="Kuo A."/>
            <person name="Drula E."/>
            <person name="Varga T."/>
            <person name="Kohler A."/>
            <person name="Feng B."/>
            <person name="Cao Y."/>
            <person name="Lipzen A."/>
            <person name="Daum C."/>
            <person name="Hundley H."/>
            <person name="Pangilinan J."/>
            <person name="Johnson J."/>
            <person name="Barry K."/>
            <person name="LaButti K."/>
            <person name="Ng V."/>
            <person name="Ahrendt S."/>
            <person name="Min B."/>
            <person name="Choi I.G."/>
            <person name="Park H."/>
            <person name="Plett J.M."/>
            <person name="Magnuson J."/>
            <person name="Spatafora J.W."/>
            <person name="Nagy L.G."/>
            <person name="Henrissat B."/>
            <person name="Grigoriev I.V."/>
            <person name="Yang Z.L."/>
            <person name="Xu J."/>
            <person name="Martin F.M."/>
        </authorList>
    </citation>
    <scope>NUCLEOTIDE SEQUENCE</scope>
    <source>
        <strain evidence="1">KUC20120723A-06</strain>
    </source>
</reference>
<keyword evidence="2" id="KW-1185">Reference proteome</keyword>